<dbReference type="GO" id="GO:0003677">
    <property type="term" value="F:DNA binding"/>
    <property type="evidence" value="ECO:0007669"/>
    <property type="project" value="UniProtKB-KW"/>
</dbReference>
<dbReference type="RefSeq" id="WP_125126798.1">
    <property type="nucleotide sequence ID" value="NZ_RHJS01000002.1"/>
</dbReference>
<dbReference type="InterPro" id="IPR010982">
    <property type="entry name" value="Lambda_DNA-bd_dom_sf"/>
</dbReference>
<dbReference type="InterPro" id="IPR001387">
    <property type="entry name" value="Cro/C1-type_HTH"/>
</dbReference>
<dbReference type="AlphaFoldDB" id="A0A3R8KYB1"/>
<dbReference type="PANTHER" id="PTHR46558">
    <property type="entry name" value="TRACRIPTIONAL REGULATORY PROTEIN-RELATED-RELATED"/>
    <property type="match status" value="1"/>
</dbReference>
<evidence type="ECO:0000313" key="4">
    <source>
        <dbReference type="Proteomes" id="UP000274920"/>
    </source>
</evidence>
<dbReference type="EMBL" id="RHJS01000002">
    <property type="protein sequence ID" value="RRK31050.1"/>
    <property type="molecule type" value="Genomic_DNA"/>
</dbReference>
<name>A0A3R8KYB1_9FIRM</name>
<sequence length="224" mass="26545">MEFKEKLQLLRTNMKLSQEELANRLDISRQSITKWENGQSFPDIQNLIQLSEIFKVSIDRLVKENDICTISLFYEHKYPMQDIRIFLVRAKNNTYITDENEIMPSQPGSHDFRYEDGDYLYMDTYLGGQKFIGGERVWIRNHAVWAMNYYGESLDENFDIIFLKEALSHVSVSMPFRGPEFYQKGDYMYQCQVQGDFECFSGEERIYCRQKKVYACMFHGGTIL</sequence>
<dbReference type="Pfam" id="PF01381">
    <property type="entry name" value="HTH_3"/>
    <property type="match status" value="1"/>
</dbReference>
<protein>
    <submittedName>
        <fullName evidence="3">XRE family transcriptional regulator</fullName>
    </submittedName>
</protein>
<reference evidence="3" key="1">
    <citation type="submission" date="2018-10" db="EMBL/GenBank/DDBJ databases">
        <title>Schaedlerella arabinophila gen. nov. sp. nov., isolated from the mouse intestinal tract and comparative analysis with the genome of the closely related altered Schaedler flora strain ASF502.</title>
        <authorList>
            <person name="Miyake S."/>
            <person name="Soh M."/>
            <person name="Seedorf H."/>
        </authorList>
    </citation>
    <scope>NUCLEOTIDE SEQUENCE [LARGE SCALE GENOMIC DNA]</scope>
    <source>
        <strain evidence="3">DSM 106076</strain>
    </source>
</reference>
<dbReference type="Proteomes" id="UP000274920">
    <property type="component" value="Unassembled WGS sequence"/>
</dbReference>
<keyword evidence="4" id="KW-1185">Reference proteome</keyword>
<comment type="caution">
    <text evidence="3">The sequence shown here is derived from an EMBL/GenBank/DDBJ whole genome shotgun (WGS) entry which is preliminary data.</text>
</comment>
<dbReference type="PROSITE" id="PS50943">
    <property type="entry name" value="HTH_CROC1"/>
    <property type="match status" value="1"/>
</dbReference>
<dbReference type="Pfam" id="PF18931">
    <property type="entry name" value="DUF5680"/>
    <property type="match status" value="1"/>
</dbReference>
<evidence type="ECO:0000259" key="2">
    <source>
        <dbReference type="PROSITE" id="PS50943"/>
    </source>
</evidence>
<dbReference type="InterPro" id="IPR043735">
    <property type="entry name" value="DUF5680"/>
</dbReference>
<keyword evidence="1" id="KW-0238">DNA-binding</keyword>
<proteinExistence type="predicted"/>
<feature type="domain" description="HTH cro/C1-type" evidence="2">
    <location>
        <begin position="7"/>
        <end position="61"/>
    </location>
</feature>
<dbReference type="PANTHER" id="PTHR46558:SF4">
    <property type="entry name" value="DNA-BIDING PHAGE PROTEIN"/>
    <property type="match status" value="1"/>
</dbReference>
<evidence type="ECO:0000313" key="3">
    <source>
        <dbReference type="EMBL" id="RRK31050.1"/>
    </source>
</evidence>
<evidence type="ECO:0000256" key="1">
    <source>
        <dbReference type="ARBA" id="ARBA00023125"/>
    </source>
</evidence>
<dbReference type="SMART" id="SM00530">
    <property type="entry name" value="HTH_XRE"/>
    <property type="match status" value="1"/>
</dbReference>
<dbReference type="CDD" id="cd00093">
    <property type="entry name" value="HTH_XRE"/>
    <property type="match status" value="1"/>
</dbReference>
<dbReference type="Gene3D" id="1.10.260.40">
    <property type="entry name" value="lambda repressor-like DNA-binding domains"/>
    <property type="match status" value="1"/>
</dbReference>
<dbReference type="SUPFAM" id="SSF47413">
    <property type="entry name" value="lambda repressor-like DNA-binding domains"/>
    <property type="match status" value="1"/>
</dbReference>
<gene>
    <name evidence="3" type="ORF">EBB54_06430</name>
</gene>
<accession>A0A3R8KYB1</accession>
<organism evidence="3 4">
    <name type="scientific">Schaedlerella arabinosiphila</name>
    <dbReference type="NCBI Taxonomy" id="2044587"/>
    <lineage>
        <taxon>Bacteria</taxon>
        <taxon>Bacillati</taxon>
        <taxon>Bacillota</taxon>
        <taxon>Clostridia</taxon>
        <taxon>Lachnospirales</taxon>
        <taxon>Lachnospiraceae</taxon>
        <taxon>Schaedlerella</taxon>
    </lineage>
</organism>